<protein>
    <submittedName>
        <fullName evidence="8">Glycoside hydrolase 43 family protein</fullName>
    </submittedName>
</protein>
<dbReference type="Gene3D" id="2.115.10.20">
    <property type="entry name" value="Glycosyl hydrolase domain, family 43"/>
    <property type="match status" value="1"/>
</dbReference>
<evidence type="ECO:0000256" key="5">
    <source>
        <dbReference type="PIRSR" id="PIRSR606710-2"/>
    </source>
</evidence>
<dbReference type="Proteomes" id="UP000823935">
    <property type="component" value="Unassembled WGS sequence"/>
</dbReference>
<comment type="similarity">
    <text evidence="1 6">Belongs to the glycosyl hydrolase 43 family.</text>
</comment>
<reference evidence="8" key="1">
    <citation type="submission" date="2020-10" db="EMBL/GenBank/DDBJ databases">
        <authorList>
            <person name="Gilroy R."/>
        </authorList>
    </citation>
    <scope>NUCLEOTIDE SEQUENCE</scope>
    <source>
        <strain evidence="8">CHK190-19873</strain>
    </source>
</reference>
<evidence type="ECO:0000256" key="1">
    <source>
        <dbReference type="ARBA" id="ARBA00009865"/>
    </source>
</evidence>
<dbReference type="CDD" id="cd09001">
    <property type="entry name" value="GH43_FsAxh1-like"/>
    <property type="match status" value="1"/>
</dbReference>
<keyword evidence="2 6" id="KW-0378">Hydrolase</keyword>
<dbReference type="EMBL" id="DVIQ01000005">
    <property type="protein sequence ID" value="HIS30130.1"/>
    <property type="molecule type" value="Genomic_DNA"/>
</dbReference>
<evidence type="ECO:0000313" key="8">
    <source>
        <dbReference type="EMBL" id="HIS30130.1"/>
    </source>
</evidence>
<comment type="caution">
    <text evidence="8">The sequence shown here is derived from an EMBL/GenBank/DDBJ whole genome shotgun (WGS) entry which is preliminary data.</text>
</comment>
<gene>
    <name evidence="8" type="ORF">IAB44_01045</name>
</gene>
<dbReference type="PANTHER" id="PTHR42812:SF12">
    <property type="entry name" value="BETA-XYLOSIDASE-RELATED"/>
    <property type="match status" value="1"/>
</dbReference>
<evidence type="ECO:0000313" key="9">
    <source>
        <dbReference type="Proteomes" id="UP000823935"/>
    </source>
</evidence>
<evidence type="ECO:0000256" key="6">
    <source>
        <dbReference type="RuleBase" id="RU361187"/>
    </source>
</evidence>
<dbReference type="InterPro" id="IPR023296">
    <property type="entry name" value="Glyco_hydro_beta-prop_sf"/>
</dbReference>
<dbReference type="Pfam" id="PF17851">
    <property type="entry name" value="GH43_C2"/>
    <property type="match status" value="1"/>
</dbReference>
<dbReference type="InterPro" id="IPR051795">
    <property type="entry name" value="Glycosyl_Hydrlase_43"/>
</dbReference>
<organism evidence="8 9">
    <name type="scientific">Candidatus Limivivens intestinipullorum</name>
    <dbReference type="NCBI Taxonomy" id="2840858"/>
    <lineage>
        <taxon>Bacteria</taxon>
        <taxon>Bacillati</taxon>
        <taxon>Bacillota</taxon>
        <taxon>Clostridia</taxon>
        <taxon>Lachnospirales</taxon>
        <taxon>Lachnospiraceae</taxon>
        <taxon>Lachnospiraceae incertae sedis</taxon>
        <taxon>Candidatus Limivivens</taxon>
    </lineage>
</organism>
<dbReference type="SUPFAM" id="SSF49899">
    <property type="entry name" value="Concanavalin A-like lectins/glucanases"/>
    <property type="match status" value="1"/>
</dbReference>
<dbReference type="Pfam" id="PF04616">
    <property type="entry name" value="Glyco_hydro_43"/>
    <property type="match status" value="1"/>
</dbReference>
<evidence type="ECO:0000256" key="3">
    <source>
        <dbReference type="ARBA" id="ARBA00023295"/>
    </source>
</evidence>
<dbReference type="InterPro" id="IPR006710">
    <property type="entry name" value="Glyco_hydro_43"/>
</dbReference>
<feature type="site" description="Important for catalytic activity, responsible for pKa modulation of the active site Glu and correct orientation of both the proton donor and substrate" evidence="5">
    <location>
        <position position="132"/>
    </location>
</feature>
<dbReference type="AlphaFoldDB" id="A0A9D1EQ02"/>
<dbReference type="GO" id="GO:0004553">
    <property type="term" value="F:hydrolase activity, hydrolyzing O-glycosyl compounds"/>
    <property type="evidence" value="ECO:0007669"/>
    <property type="project" value="InterPro"/>
</dbReference>
<dbReference type="GO" id="GO:0005975">
    <property type="term" value="P:carbohydrate metabolic process"/>
    <property type="evidence" value="ECO:0007669"/>
    <property type="project" value="InterPro"/>
</dbReference>
<name>A0A9D1EQ02_9FIRM</name>
<feature type="active site" description="Proton donor" evidence="4">
    <location>
        <position position="190"/>
    </location>
</feature>
<dbReference type="InterPro" id="IPR013320">
    <property type="entry name" value="ConA-like_dom_sf"/>
</dbReference>
<evidence type="ECO:0000256" key="2">
    <source>
        <dbReference type="ARBA" id="ARBA00022801"/>
    </source>
</evidence>
<feature type="active site" description="Proton acceptor" evidence="4">
    <location>
        <position position="25"/>
    </location>
</feature>
<dbReference type="Gene3D" id="2.60.120.200">
    <property type="match status" value="1"/>
</dbReference>
<dbReference type="InterPro" id="IPR041542">
    <property type="entry name" value="GH43_C2"/>
</dbReference>
<keyword evidence="3 6" id="KW-0326">Glycosidase</keyword>
<proteinExistence type="inferred from homology"/>
<accession>A0A9D1EQ02</accession>
<dbReference type="SUPFAM" id="SSF75005">
    <property type="entry name" value="Arabinanase/levansucrase/invertase"/>
    <property type="match status" value="1"/>
</dbReference>
<feature type="domain" description="Beta-xylosidase C-terminal Concanavalin A-like" evidence="7">
    <location>
        <begin position="329"/>
        <end position="470"/>
    </location>
</feature>
<sequence>MNALWKAKTADGRYQNPILFADYSDPDVIRVGSDYFMVASSFTYLPGVPVLHSTNLVDWERIGYCVKELPFERYNRPAHGAGTWAPSIRWHDGTFYVFIPMPDEGIFVTTAKDPWGEWTPLHCIKEAKGWIDPCPLWDEDGKAYMVFAYAKSRCGIKHKLSVCEISLDARRILSEPRLVYDGTQTNPTLEGPKFYKRNGWYYLFAPAGGVETGWQTVLRSRDVYGPYEYRIVLHEGGSGINGPHQGGWVEDTEGKDWFVHFQDAGAYGRVLHLQPMCWNRDWPFMGTEQNGDGIGEPVEEWELPPVANEKEKTPKPRTLREGNVLGGDDEFASEELSLAWQWQANPREEWYSTAKRPGWLRLYTLNNPAREQNLLWYMGNVCTQLLQAPEFTATALLEGGFAENGDMAGMGILGHLYTWLALEKTPAGQRLALYRGDVRVIQAEGEAEESLLWETPVENKRVWLRLSLETRAEVQGEQKEPAASAVLGQPMDLQLSRQKEAKSAAIGLSRREILTGGIGEHAFYHYSYSLDGETYLEIPGSFPLKKATWTGGKFFLAARNRENVSSQGYGEFDYVRFDAGRR</sequence>
<evidence type="ECO:0000256" key="4">
    <source>
        <dbReference type="PIRSR" id="PIRSR606710-1"/>
    </source>
</evidence>
<dbReference type="PANTHER" id="PTHR42812">
    <property type="entry name" value="BETA-XYLOSIDASE"/>
    <property type="match status" value="1"/>
</dbReference>
<reference evidence="8" key="2">
    <citation type="journal article" date="2021" name="PeerJ">
        <title>Extensive microbial diversity within the chicken gut microbiome revealed by metagenomics and culture.</title>
        <authorList>
            <person name="Gilroy R."/>
            <person name="Ravi A."/>
            <person name="Getino M."/>
            <person name="Pursley I."/>
            <person name="Horton D.L."/>
            <person name="Alikhan N.F."/>
            <person name="Baker D."/>
            <person name="Gharbi K."/>
            <person name="Hall N."/>
            <person name="Watson M."/>
            <person name="Adriaenssens E.M."/>
            <person name="Foster-Nyarko E."/>
            <person name="Jarju S."/>
            <person name="Secka A."/>
            <person name="Antonio M."/>
            <person name="Oren A."/>
            <person name="Chaudhuri R.R."/>
            <person name="La Ragione R."/>
            <person name="Hildebrand F."/>
            <person name="Pallen M.J."/>
        </authorList>
    </citation>
    <scope>NUCLEOTIDE SEQUENCE</scope>
    <source>
        <strain evidence="8">CHK190-19873</strain>
    </source>
</reference>
<evidence type="ECO:0000259" key="7">
    <source>
        <dbReference type="Pfam" id="PF17851"/>
    </source>
</evidence>